<dbReference type="GO" id="GO:0009245">
    <property type="term" value="P:lipid A biosynthetic process"/>
    <property type="evidence" value="ECO:0007669"/>
    <property type="project" value="UniProtKB-UniRule"/>
</dbReference>
<protein>
    <recommendedName>
        <fullName evidence="3 10">Lipid-A-disaccharide synthase</fullName>
        <ecNumber evidence="2 10">2.4.1.182</ecNumber>
    </recommendedName>
</protein>
<organism evidence="11 12">
    <name type="scientific">Porphyromonas gulae</name>
    <dbReference type="NCBI Taxonomy" id="111105"/>
    <lineage>
        <taxon>Bacteria</taxon>
        <taxon>Pseudomonadati</taxon>
        <taxon>Bacteroidota</taxon>
        <taxon>Bacteroidia</taxon>
        <taxon>Bacteroidales</taxon>
        <taxon>Porphyromonadaceae</taxon>
        <taxon>Porphyromonas</taxon>
    </lineage>
</organism>
<dbReference type="NCBIfam" id="TIGR00215">
    <property type="entry name" value="lpxB"/>
    <property type="match status" value="1"/>
</dbReference>
<keyword evidence="4" id="KW-0444">Lipid biosynthesis</keyword>
<dbReference type="GO" id="GO:0008915">
    <property type="term" value="F:lipid-A-disaccharide synthase activity"/>
    <property type="evidence" value="ECO:0007669"/>
    <property type="project" value="UniProtKB-UniRule"/>
</dbReference>
<dbReference type="RefSeq" id="WP_039421850.1">
    <property type="nucleotide sequence ID" value="NZ_JRAI01000072.1"/>
</dbReference>
<dbReference type="AlphaFoldDB" id="A0A0A2F024"/>
<evidence type="ECO:0000256" key="10">
    <source>
        <dbReference type="NCBIfam" id="TIGR00215"/>
    </source>
</evidence>
<sequence length="383" mass="42982">MRYFIVAGEASGDLHGSNLVRALKEHDPEAVFAFMGGDFLSEATGEQPIFHYREVAFMGFIPVLTHLGVIRRAGEHVQEQMRAFNPDVVIAVDYPGFNMRYVLPFVREELGKPIVYYISPKVWAWKSWRIKTLKKYVDLMLCILPFEKDFFARHDFPVVYVGNPCYDAVKQHMRPTIEEQEHSVKDSRQVALLCGSRLLEVKENLPVMLRVMKQFPDYRPVIAGAPGLTMQDYVPFLPDDSVPVVFGHTYEILRESKAALVTSGTATLETALIGTPQVVCYNIRGGRLTNLIFKYCFSTPFISLTNLIAGRAIVPELFGALFTEKRLAASLSPLLDTSSAERQAQLSGYDCIRKSIGTDNASDKAARCIIARFAKDNARPSSL</sequence>
<evidence type="ECO:0000256" key="1">
    <source>
        <dbReference type="ARBA" id="ARBA00002056"/>
    </source>
</evidence>
<dbReference type="EMBL" id="JRAI01000072">
    <property type="protein sequence ID" value="KGN84378.1"/>
    <property type="molecule type" value="Genomic_DNA"/>
</dbReference>
<evidence type="ECO:0000256" key="5">
    <source>
        <dbReference type="ARBA" id="ARBA00022556"/>
    </source>
</evidence>
<comment type="caution">
    <text evidence="11">The sequence shown here is derived from an EMBL/GenBank/DDBJ whole genome shotgun (WGS) entry which is preliminary data.</text>
</comment>
<evidence type="ECO:0000313" key="11">
    <source>
        <dbReference type="EMBL" id="KGN84378.1"/>
    </source>
</evidence>
<keyword evidence="5" id="KW-0441">Lipid A biosynthesis</keyword>
<dbReference type="GO" id="GO:0005543">
    <property type="term" value="F:phospholipid binding"/>
    <property type="evidence" value="ECO:0007669"/>
    <property type="project" value="TreeGrafter"/>
</dbReference>
<keyword evidence="6" id="KW-0328">Glycosyltransferase</keyword>
<dbReference type="Pfam" id="PF02684">
    <property type="entry name" value="LpxB"/>
    <property type="match status" value="1"/>
</dbReference>
<proteinExistence type="predicted"/>
<dbReference type="SUPFAM" id="SSF53756">
    <property type="entry name" value="UDP-Glycosyltransferase/glycogen phosphorylase"/>
    <property type="match status" value="1"/>
</dbReference>
<keyword evidence="8" id="KW-0443">Lipid metabolism</keyword>
<dbReference type="STRING" id="111105.HR09_00300"/>
<evidence type="ECO:0000256" key="7">
    <source>
        <dbReference type="ARBA" id="ARBA00022679"/>
    </source>
</evidence>
<dbReference type="Proteomes" id="UP000030130">
    <property type="component" value="Unassembled WGS sequence"/>
</dbReference>
<reference evidence="11 12" key="1">
    <citation type="submission" date="2014-08" db="EMBL/GenBank/DDBJ databases">
        <title>Porphyromonas gulae strain:COT-052_OH1451 Genome sequencing.</title>
        <authorList>
            <person name="Wallis C."/>
            <person name="Deusch O."/>
            <person name="O'Flynn C."/>
            <person name="Davis I."/>
            <person name="Jospin G."/>
            <person name="Darling A.E."/>
            <person name="Coil D.A."/>
            <person name="Alexiev A."/>
            <person name="Horsfall A."/>
            <person name="Kirkwood N."/>
            <person name="Harris S."/>
            <person name="Eisen J.A."/>
        </authorList>
    </citation>
    <scope>NUCLEOTIDE SEQUENCE [LARGE SCALE GENOMIC DNA]</scope>
    <source>
        <strain evidence="12">COT-052 OH1451</strain>
    </source>
</reference>
<dbReference type="eggNOG" id="COG0763">
    <property type="taxonomic scope" value="Bacteria"/>
</dbReference>
<evidence type="ECO:0000256" key="4">
    <source>
        <dbReference type="ARBA" id="ARBA00022516"/>
    </source>
</evidence>
<dbReference type="GO" id="GO:0016020">
    <property type="term" value="C:membrane"/>
    <property type="evidence" value="ECO:0007669"/>
    <property type="project" value="GOC"/>
</dbReference>
<name>A0A0A2F024_9PORP</name>
<comment type="catalytic activity">
    <reaction evidence="9">
        <text>a lipid X + a UDP-2-N,3-O-bis[(3R)-3-hydroxyacyl]-alpha-D-glucosamine = a lipid A disaccharide + UDP + H(+)</text>
        <dbReference type="Rhea" id="RHEA:67828"/>
        <dbReference type="ChEBI" id="CHEBI:15378"/>
        <dbReference type="ChEBI" id="CHEBI:58223"/>
        <dbReference type="ChEBI" id="CHEBI:137748"/>
        <dbReference type="ChEBI" id="CHEBI:176338"/>
        <dbReference type="ChEBI" id="CHEBI:176343"/>
        <dbReference type="EC" id="2.4.1.182"/>
    </reaction>
</comment>
<dbReference type="InterPro" id="IPR003835">
    <property type="entry name" value="Glyco_trans_19"/>
</dbReference>
<keyword evidence="7" id="KW-0808">Transferase</keyword>
<evidence type="ECO:0000313" key="12">
    <source>
        <dbReference type="Proteomes" id="UP000030130"/>
    </source>
</evidence>
<evidence type="ECO:0000256" key="9">
    <source>
        <dbReference type="ARBA" id="ARBA00048975"/>
    </source>
</evidence>
<evidence type="ECO:0000256" key="6">
    <source>
        <dbReference type="ARBA" id="ARBA00022676"/>
    </source>
</evidence>
<evidence type="ECO:0000256" key="2">
    <source>
        <dbReference type="ARBA" id="ARBA00012687"/>
    </source>
</evidence>
<evidence type="ECO:0000256" key="3">
    <source>
        <dbReference type="ARBA" id="ARBA00020902"/>
    </source>
</evidence>
<comment type="function">
    <text evidence="1">Condensation of UDP-2,3-diacylglucosamine and 2,3-diacylglucosamine-1-phosphate to form lipid A disaccharide, a precursor of lipid A, a phosphorylated glycolipid that anchors the lipopolysaccharide to the outer membrane of the cell.</text>
</comment>
<dbReference type="PANTHER" id="PTHR30372:SF4">
    <property type="entry name" value="LIPID-A-DISACCHARIDE SYNTHASE, MITOCHONDRIAL-RELATED"/>
    <property type="match status" value="1"/>
</dbReference>
<evidence type="ECO:0000256" key="8">
    <source>
        <dbReference type="ARBA" id="ARBA00023098"/>
    </source>
</evidence>
<dbReference type="OrthoDB" id="9801642at2"/>
<accession>A0A0A2F024</accession>
<gene>
    <name evidence="11" type="ORF">HR08_08965</name>
</gene>
<dbReference type="PANTHER" id="PTHR30372">
    <property type="entry name" value="LIPID-A-DISACCHARIDE SYNTHASE"/>
    <property type="match status" value="1"/>
</dbReference>
<dbReference type="EC" id="2.4.1.182" evidence="2 10"/>